<keyword evidence="2" id="KW-0503">Monooxygenase</keyword>
<dbReference type="STRING" id="1915074.SPHI_07630"/>
<evidence type="ECO:0000313" key="2">
    <source>
        <dbReference type="EMBL" id="ONF97325.1"/>
    </source>
</evidence>
<keyword evidence="3" id="KW-1185">Reference proteome</keyword>
<organism evidence="2 3">
    <name type="scientific">Sphingomonas jeddahensis</name>
    <dbReference type="NCBI Taxonomy" id="1915074"/>
    <lineage>
        <taxon>Bacteria</taxon>
        <taxon>Pseudomonadati</taxon>
        <taxon>Pseudomonadota</taxon>
        <taxon>Alphaproteobacteria</taxon>
        <taxon>Sphingomonadales</taxon>
        <taxon>Sphingomonadaceae</taxon>
        <taxon>Sphingomonas</taxon>
    </lineage>
</organism>
<keyword evidence="2" id="KW-0560">Oxidoreductase</keyword>
<dbReference type="GO" id="GO:0004497">
    <property type="term" value="F:monooxygenase activity"/>
    <property type="evidence" value="ECO:0007669"/>
    <property type="project" value="UniProtKB-KW"/>
</dbReference>
<dbReference type="AlphaFoldDB" id="A0A1V2EXX4"/>
<proteinExistence type="predicted"/>
<feature type="domain" description="ABM" evidence="1">
    <location>
        <begin position="3"/>
        <end position="96"/>
    </location>
</feature>
<dbReference type="PROSITE" id="PS51725">
    <property type="entry name" value="ABM"/>
    <property type="match status" value="1"/>
</dbReference>
<dbReference type="InterPro" id="IPR007138">
    <property type="entry name" value="ABM_dom"/>
</dbReference>
<name>A0A1V2EXX4_9SPHN</name>
<dbReference type="Proteomes" id="UP000188729">
    <property type="component" value="Unassembled WGS sequence"/>
</dbReference>
<dbReference type="OrthoDB" id="287932at2"/>
<comment type="caution">
    <text evidence="2">The sequence shown here is derived from an EMBL/GenBank/DDBJ whole genome shotgun (WGS) entry which is preliminary data.</text>
</comment>
<protein>
    <submittedName>
        <fullName evidence="2">Antibiotic biosynthesis monooxygenase</fullName>
    </submittedName>
</protein>
<sequence>MTILVMGTIKLGDGEGAKAAKLFADHAAVVKTEDGCEEYSFAFDAADPDLVRVAERWASPEALGAHGQAEHQKAFGRALRAHSPAAMSIDAWDGQHWRKLI</sequence>
<dbReference type="Gene3D" id="3.30.70.100">
    <property type="match status" value="1"/>
</dbReference>
<dbReference type="SUPFAM" id="SSF54909">
    <property type="entry name" value="Dimeric alpha+beta barrel"/>
    <property type="match status" value="1"/>
</dbReference>
<dbReference type="EMBL" id="MPSB01000002">
    <property type="protein sequence ID" value="ONF97325.1"/>
    <property type="molecule type" value="Genomic_DNA"/>
</dbReference>
<evidence type="ECO:0000313" key="3">
    <source>
        <dbReference type="Proteomes" id="UP000188729"/>
    </source>
</evidence>
<reference evidence="2 3" key="1">
    <citation type="submission" date="2016-11" db="EMBL/GenBank/DDBJ databases">
        <title>Genome sequence of Sphingomonas jeddahensis G39.</title>
        <authorList>
            <person name="Poehlein A."/>
            <person name="Wuebbeler J.H."/>
            <person name="Steinbuechel A."/>
            <person name="Daniel R."/>
        </authorList>
    </citation>
    <scope>NUCLEOTIDE SEQUENCE [LARGE SCALE GENOMIC DNA]</scope>
    <source>
        <strain evidence="2 3">G39</strain>
    </source>
</reference>
<dbReference type="InterPro" id="IPR011008">
    <property type="entry name" value="Dimeric_a/b-barrel"/>
</dbReference>
<evidence type="ECO:0000259" key="1">
    <source>
        <dbReference type="PROSITE" id="PS51725"/>
    </source>
</evidence>
<dbReference type="RefSeq" id="WP_076743533.1">
    <property type="nucleotide sequence ID" value="NZ_MPSB01000002.1"/>
</dbReference>
<accession>A0A1V2EXX4</accession>
<dbReference type="Pfam" id="PF03992">
    <property type="entry name" value="ABM"/>
    <property type="match status" value="1"/>
</dbReference>
<gene>
    <name evidence="2" type="ORF">SPHI_07630</name>
</gene>